<accession>A0A848LJK5</accession>
<sequence>MSTSKQRLSRLDSPRREVLAPADAELLQALLDELRPGARIAMVGCDSPGLLQALEEAGHPVLSFTLPEGTGPLEVPAEHEQLRSFHAELVLLGDGWLRAADPAMSLARTLQHASAAEIAVSFYNAASGNTLIAALTGDKALPRFTCCEEQVTRWLATAGLRLQRRQVLQQTSASGLLARGTERALHRLFQQLNPGASAHRLLLWSRPARASERVPERALIPGMLSVVMRNHSLKRLDLIDQAIFSLACQDYTQLEIIMVTQSQDPQAVATLTAILERHQPVGDYTFQVLHRPSDTDIRAQLVNTGLKAARGQYVAVLDDDDVVYPQHYKRLIDVLREGEAAWAISKVRRAYFRTAPNGELYCRGKDELPRSGKFELHQLVRENNITCHSWVVDRARLGRFPVGFAEELSLHEDYAFLLRLAALFRPALVEGTATCEYRMRDDGTNSILFGGNATVQAEKHRAWAASTALINALKRNLQVLLTEHDLEMEAEKVRAAVEDAKREPLEAGQRAVDMLNAPRFVLIDRANLAVKEHLPRAHRAVKLALSSLLR</sequence>
<evidence type="ECO:0000313" key="2">
    <source>
        <dbReference type="EMBL" id="NMO17927.1"/>
    </source>
</evidence>
<dbReference type="Proteomes" id="UP000518300">
    <property type="component" value="Unassembled WGS sequence"/>
</dbReference>
<name>A0A848LJK5_9BACT</name>
<dbReference type="EMBL" id="JABBJJ010000115">
    <property type="protein sequence ID" value="NMO17927.1"/>
    <property type="molecule type" value="Genomic_DNA"/>
</dbReference>
<dbReference type="PANTHER" id="PTHR43685">
    <property type="entry name" value="GLYCOSYLTRANSFERASE"/>
    <property type="match status" value="1"/>
</dbReference>
<dbReference type="AlphaFoldDB" id="A0A848LJK5"/>
<feature type="domain" description="Glycosyltransferase 2-like" evidence="1">
    <location>
        <begin position="236"/>
        <end position="362"/>
    </location>
</feature>
<organism evidence="2 3">
    <name type="scientific">Pyxidicoccus fallax</name>
    <dbReference type="NCBI Taxonomy" id="394095"/>
    <lineage>
        <taxon>Bacteria</taxon>
        <taxon>Pseudomonadati</taxon>
        <taxon>Myxococcota</taxon>
        <taxon>Myxococcia</taxon>
        <taxon>Myxococcales</taxon>
        <taxon>Cystobacterineae</taxon>
        <taxon>Myxococcaceae</taxon>
        <taxon>Pyxidicoccus</taxon>
    </lineage>
</organism>
<dbReference type="SUPFAM" id="SSF53448">
    <property type="entry name" value="Nucleotide-diphospho-sugar transferases"/>
    <property type="match status" value="1"/>
</dbReference>
<dbReference type="InterPro" id="IPR050834">
    <property type="entry name" value="Glycosyltransf_2"/>
</dbReference>
<proteinExistence type="predicted"/>
<dbReference type="GO" id="GO:0016740">
    <property type="term" value="F:transferase activity"/>
    <property type="evidence" value="ECO:0007669"/>
    <property type="project" value="UniProtKB-KW"/>
</dbReference>
<protein>
    <submittedName>
        <fullName evidence="2">Glycosyltransferase</fullName>
    </submittedName>
</protein>
<gene>
    <name evidence="2" type="ORF">HG543_24155</name>
</gene>
<keyword evidence="3" id="KW-1185">Reference proteome</keyword>
<dbReference type="Gene3D" id="3.90.550.10">
    <property type="entry name" value="Spore Coat Polysaccharide Biosynthesis Protein SpsA, Chain A"/>
    <property type="match status" value="1"/>
</dbReference>
<dbReference type="InterPro" id="IPR029044">
    <property type="entry name" value="Nucleotide-diphossugar_trans"/>
</dbReference>
<reference evidence="2 3" key="1">
    <citation type="submission" date="2020-04" db="EMBL/GenBank/DDBJ databases">
        <title>Draft genome of Pyxidicoccus fallax type strain.</title>
        <authorList>
            <person name="Whitworth D.E."/>
        </authorList>
    </citation>
    <scope>NUCLEOTIDE SEQUENCE [LARGE SCALE GENOMIC DNA]</scope>
    <source>
        <strain evidence="2 3">DSM 14698</strain>
    </source>
</reference>
<comment type="caution">
    <text evidence="2">The sequence shown here is derived from an EMBL/GenBank/DDBJ whole genome shotgun (WGS) entry which is preliminary data.</text>
</comment>
<dbReference type="RefSeq" id="WP_169347205.1">
    <property type="nucleotide sequence ID" value="NZ_JABBJJ010000115.1"/>
</dbReference>
<keyword evidence="2" id="KW-0808">Transferase</keyword>
<dbReference type="PANTHER" id="PTHR43685:SF11">
    <property type="entry name" value="GLYCOSYLTRANSFERASE TAGX-RELATED"/>
    <property type="match status" value="1"/>
</dbReference>
<evidence type="ECO:0000313" key="3">
    <source>
        <dbReference type="Proteomes" id="UP000518300"/>
    </source>
</evidence>
<evidence type="ECO:0000259" key="1">
    <source>
        <dbReference type="Pfam" id="PF00535"/>
    </source>
</evidence>
<dbReference type="InterPro" id="IPR001173">
    <property type="entry name" value="Glyco_trans_2-like"/>
</dbReference>
<dbReference type="Pfam" id="PF00535">
    <property type="entry name" value="Glycos_transf_2"/>
    <property type="match status" value="1"/>
</dbReference>